<keyword evidence="2" id="KW-1185">Reference proteome</keyword>
<reference evidence="1 2" key="1">
    <citation type="journal article" date="2018" name="Front. Plant Sci.">
        <title>Red Clover (Trifolium pratense) and Zigzag Clover (T. medium) - A Picture of Genomic Similarities and Differences.</title>
        <authorList>
            <person name="Dluhosova J."/>
            <person name="Istvanek J."/>
            <person name="Nedelnik J."/>
            <person name="Repkova J."/>
        </authorList>
    </citation>
    <scope>NUCLEOTIDE SEQUENCE [LARGE SCALE GENOMIC DNA]</scope>
    <source>
        <strain evidence="2">cv. 10/8</strain>
        <tissue evidence="1">Leaf</tissue>
    </source>
</reference>
<comment type="caution">
    <text evidence="1">The sequence shown here is derived from an EMBL/GenBank/DDBJ whole genome shotgun (WGS) entry which is preliminary data.</text>
</comment>
<protein>
    <submittedName>
        <fullName evidence="1">Uncharacterized protein</fullName>
    </submittedName>
</protein>
<evidence type="ECO:0000313" key="2">
    <source>
        <dbReference type="Proteomes" id="UP000265520"/>
    </source>
</evidence>
<evidence type="ECO:0000313" key="1">
    <source>
        <dbReference type="EMBL" id="MCI64762.1"/>
    </source>
</evidence>
<organism evidence="1 2">
    <name type="scientific">Trifolium medium</name>
    <dbReference type="NCBI Taxonomy" id="97028"/>
    <lineage>
        <taxon>Eukaryota</taxon>
        <taxon>Viridiplantae</taxon>
        <taxon>Streptophyta</taxon>
        <taxon>Embryophyta</taxon>
        <taxon>Tracheophyta</taxon>
        <taxon>Spermatophyta</taxon>
        <taxon>Magnoliopsida</taxon>
        <taxon>eudicotyledons</taxon>
        <taxon>Gunneridae</taxon>
        <taxon>Pentapetalae</taxon>
        <taxon>rosids</taxon>
        <taxon>fabids</taxon>
        <taxon>Fabales</taxon>
        <taxon>Fabaceae</taxon>
        <taxon>Papilionoideae</taxon>
        <taxon>50 kb inversion clade</taxon>
        <taxon>NPAAA clade</taxon>
        <taxon>Hologalegina</taxon>
        <taxon>IRL clade</taxon>
        <taxon>Trifolieae</taxon>
        <taxon>Trifolium</taxon>
    </lineage>
</organism>
<sequence>MKGVGKDVAQYLNDFQFGVGISGGAEAILHSANRLLSQCHG</sequence>
<name>A0A392TUK4_9FABA</name>
<dbReference type="AlphaFoldDB" id="A0A392TUK4"/>
<dbReference type="Proteomes" id="UP000265520">
    <property type="component" value="Unassembled WGS sequence"/>
</dbReference>
<proteinExistence type="predicted"/>
<feature type="non-terminal residue" evidence="1">
    <location>
        <position position="41"/>
    </location>
</feature>
<dbReference type="EMBL" id="LXQA010662659">
    <property type="protein sequence ID" value="MCI64762.1"/>
    <property type="molecule type" value="Genomic_DNA"/>
</dbReference>
<accession>A0A392TUK4</accession>